<dbReference type="EMBL" id="CP155447">
    <property type="protein sequence ID" value="XBH02044.1"/>
    <property type="molecule type" value="Genomic_DNA"/>
</dbReference>
<name>A0AAU7C9S2_9BACT</name>
<feature type="region of interest" description="Disordered" evidence="1">
    <location>
        <begin position="358"/>
        <end position="394"/>
    </location>
</feature>
<dbReference type="RefSeq" id="WP_406694787.1">
    <property type="nucleotide sequence ID" value="NZ_CP155447.1"/>
</dbReference>
<feature type="compositionally biased region" description="Polar residues" evidence="1">
    <location>
        <begin position="378"/>
        <end position="390"/>
    </location>
</feature>
<feature type="compositionally biased region" description="Polar residues" evidence="1">
    <location>
        <begin position="360"/>
        <end position="369"/>
    </location>
</feature>
<organism evidence="2">
    <name type="scientific">Singulisphaera sp. Ch08</name>
    <dbReference type="NCBI Taxonomy" id="3120278"/>
    <lineage>
        <taxon>Bacteria</taxon>
        <taxon>Pseudomonadati</taxon>
        <taxon>Planctomycetota</taxon>
        <taxon>Planctomycetia</taxon>
        <taxon>Isosphaerales</taxon>
        <taxon>Isosphaeraceae</taxon>
        <taxon>Singulisphaera</taxon>
    </lineage>
</organism>
<protein>
    <submittedName>
        <fullName evidence="2">Uncharacterized protein</fullName>
    </submittedName>
</protein>
<gene>
    <name evidence="2" type="ORF">V5E97_27455</name>
</gene>
<dbReference type="AlphaFoldDB" id="A0AAU7C9S2"/>
<accession>A0AAU7C9S2</accession>
<evidence type="ECO:0000313" key="2">
    <source>
        <dbReference type="EMBL" id="XBH02044.1"/>
    </source>
</evidence>
<sequence>MTIGKWPLAAIAAAGLLGLGLSEPEQDVAARLTSPTKIKLDFRDRKVSEVIKAIASRSGKRVVENRSMVKTVAGVVHLGGQPDLSWLDRDVTLESPTPVPFWEGIDRLAEAGRLAYRLAEFGEMGSATTGVSVEGDGAAPSPACYAGPFRVGLLGVHEHKEVILVQGAWVRFNPASTVAQATAADLSSAPKDGGPCYVELNVAPEPGLICRRNGLLQVIEAVDDAGRSILAPSREDARQPFLAFADVGGGFVPVLRIPIKPREEGGRSKLIKTLRGLIPVEIATLQPKPALVIPLGAAEGKTFRGGGAEFTVETDRTDPNGRMNLAFSYRLSTEYEAAVRESRLAALRTYQLQIVDAQGNPASHQSSSSGGDGLGKMNYSSEYIPSSQAPQPGMRPQLPAAAIRYYDLDRAAFQIPFEFHDIPLP</sequence>
<proteinExistence type="predicted"/>
<evidence type="ECO:0000256" key="1">
    <source>
        <dbReference type="SAM" id="MobiDB-lite"/>
    </source>
</evidence>
<reference evidence="2" key="1">
    <citation type="submission" date="2024-05" db="EMBL/GenBank/DDBJ databases">
        <title>Planctomycetes of the genus Singulisphaera possess chitinolytic capabilities.</title>
        <authorList>
            <person name="Ivanova A."/>
        </authorList>
    </citation>
    <scope>NUCLEOTIDE SEQUENCE</scope>
    <source>
        <strain evidence="2">Ch08T</strain>
    </source>
</reference>